<dbReference type="AlphaFoldDB" id="A0A0J8C7D8"/>
<organism evidence="4 5">
    <name type="scientific">Beta vulgaris subsp. vulgaris</name>
    <name type="common">Beet</name>
    <dbReference type="NCBI Taxonomy" id="3555"/>
    <lineage>
        <taxon>Eukaryota</taxon>
        <taxon>Viridiplantae</taxon>
        <taxon>Streptophyta</taxon>
        <taxon>Embryophyta</taxon>
        <taxon>Tracheophyta</taxon>
        <taxon>Spermatophyta</taxon>
        <taxon>Magnoliopsida</taxon>
        <taxon>eudicotyledons</taxon>
        <taxon>Gunneridae</taxon>
        <taxon>Pentapetalae</taxon>
        <taxon>Caryophyllales</taxon>
        <taxon>Chenopodiaceae</taxon>
        <taxon>Betoideae</taxon>
        <taxon>Beta</taxon>
    </lineage>
</organism>
<reference evidence="4 5" key="1">
    <citation type="journal article" date="2014" name="Nature">
        <title>The genome of the recently domesticated crop plant sugar beet (Beta vulgaris).</title>
        <authorList>
            <person name="Dohm J.C."/>
            <person name="Minoche A.E."/>
            <person name="Holtgrawe D."/>
            <person name="Capella-Gutierrez S."/>
            <person name="Zakrzewski F."/>
            <person name="Tafer H."/>
            <person name="Rupp O."/>
            <person name="Sorensen T.R."/>
            <person name="Stracke R."/>
            <person name="Reinhardt R."/>
            <person name="Goesmann A."/>
            <person name="Kraft T."/>
            <person name="Schulz B."/>
            <person name="Stadler P.F."/>
            <person name="Schmidt T."/>
            <person name="Gabaldon T."/>
            <person name="Lehrach H."/>
            <person name="Weisshaar B."/>
            <person name="Himmelbauer H."/>
        </authorList>
    </citation>
    <scope>NUCLEOTIDE SEQUENCE [LARGE SCALE GENOMIC DNA]</scope>
    <source>
        <tissue evidence="4">Taproot</tissue>
    </source>
</reference>
<dbReference type="OrthoDB" id="1744413at2759"/>
<dbReference type="EMBL" id="KQ090130">
    <property type="protein sequence ID" value="KMT07938.1"/>
    <property type="molecule type" value="Genomic_DNA"/>
</dbReference>
<sequence>MVRFESIKASTGDHMETVDDANDELKAQLRPYSPMIGPFAKDWVVLHYPPSLKYWWKDICEGKPSAQRPSKPVLLASHHYSCTEIKPLPTLHERISQKEARWSPNMHIGVEFRHIPYYWEWLEDILRHFRSALSRIHLLDAVYASMFIYRCDISVMQTFCESWCPLTNTVLLSEGEMSISLWDIHVLGGLPISGLLYDEVIPAKVFEESKAEHDLRLPHSCAYLFKAFRHLTTKSNRTAFGNPQPWGDTTHGALLDLDIPEAHRRETYLAAFLSCWICSFALPLKNQGHIRPGVFKPASYLASGREISLAIPVLASIYRGMGELCISSSPGKHPGSFPAHFVYAWIASYFPSHRSTAHVSVGARMINFHGHEAALSFNSSEARSLIRSNKSISWLATFVNRSRDEDFIDDNMQSRQTAGLFLSMRSSFVTLRHDNCFVIQQYSPHRFSRQFGFYQDLPGELEIQRFPRQDRLFSLFSTSVLLGTNSSFLIPGRCTSIQARTTPAFVSWWKSVYSLTYSLRPSSPPDASKTRGQSKLRKRKVNDSPSSPKEKAAKILIEPEEKRKLKVKLTSHCVPPLPREVVAKGGKDEKSVFDDIFGNGYDEELDHEETQDDQSEMDIAEELRACNNTFASPDQELIDASHDPVIVQTAACILMRDSSDIVDVPTVSAKTPSQNVRDVILRAERHAASYMVESIKKKLLETPLDEIHDLKQECEELFQYITSKGIDISFLQGLAEKYIECGSRFRSQQKTHAEKPVLSVLEQQLLTVEADLSSAVSRRQKEEERVQTLERDMKDIHQNQTRLKAELAELSIKENNLVIVIADSKHLLEEHATTVKVLTKSHTSLRERVVDVKRVETELSATKECLDEAHEALKTLRWEP</sequence>
<proteinExistence type="predicted"/>
<dbReference type="InterPro" id="IPR019557">
    <property type="entry name" value="AminoTfrase-like_pln_mobile"/>
</dbReference>
<dbReference type="Pfam" id="PF10536">
    <property type="entry name" value="PMD"/>
    <property type="match status" value="1"/>
</dbReference>
<dbReference type="Proteomes" id="UP000035740">
    <property type="component" value="Chromosome 6"/>
</dbReference>
<evidence type="ECO:0000256" key="2">
    <source>
        <dbReference type="SAM" id="MobiDB-lite"/>
    </source>
</evidence>
<dbReference type="Gramene" id="KMT07938">
    <property type="protein sequence ID" value="KMT07938"/>
    <property type="gene ID" value="BVRB_6g145410"/>
</dbReference>
<protein>
    <recommendedName>
        <fullName evidence="3">Aminotransferase-like plant mobile domain-containing protein</fullName>
    </recommendedName>
</protein>
<accession>A0A0J8C7D8</accession>
<name>A0A0J8C7D8_BETVV</name>
<evidence type="ECO:0000259" key="3">
    <source>
        <dbReference type="Pfam" id="PF10536"/>
    </source>
</evidence>
<dbReference type="OMA" id="NSEWITH"/>
<feature type="domain" description="Aminotransferase-like plant mobile" evidence="3">
    <location>
        <begin position="140"/>
        <end position="510"/>
    </location>
</feature>
<evidence type="ECO:0000256" key="1">
    <source>
        <dbReference type="SAM" id="Coils"/>
    </source>
</evidence>
<feature type="region of interest" description="Disordered" evidence="2">
    <location>
        <begin position="519"/>
        <end position="552"/>
    </location>
</feature>
<keyword evidence="1" id="KW-0175">Coiled coil</keyword>
<dbReference type="PANTHER" id="PTHR36607:SF20">
    <property type="entry name" value="AMINOTRANSFERASE-LIKE PLANT MOBILE DOMAIN-CONTAINING PROTEIN"/>
    <property type="match status" value="1"/>
</dbReference>
<evidence type="ECO:0000313" key="4">
    <source>
        <dbReference type="EMBL" id="KMT07938.1"/>
    </source>
</evidence>
<dbReference type="PANTHER" id="PTHR36607">
    <property type="entry name" value="1,2-DIHYDROXY-3-KETO-5-METHYLTHIOPENTENE DIOXYGENASE 4"/>
    <property type="match status" value="1"/>
</dbReference>
<gene>
    <name evidence="4" type="ORF">BVRB_6g145410</name>
</gene>
<evidence type="ECO:0000313" key="5">
    <source>
        <dbReference type="Proteomes" id="UP000035740"/>
    </source>
</evidence>
<feature type="coiled-coil region" evidence="1">
    <location>
        <begin position="772"/>
        <end position="813"/>
    </location>
</feature>
<keyword evidence="5" id="KW-1185">Reference proteome</keyword>